<evidence type="ECO:0000256" key="1">
    <source>
        <dbReference type="ARBA" id="ARBA00023015"/>
    </source>
</evidence>
<evidence type="ECO:0000313" key="8">
    <source>
        <dbReference type="Proteomes" id="UP000094444"/>
    </source>
</evidence>
<dbReference type="InterPro" id="IPR001138">
    <property type="entry name" value="Zn2Cys6_DnaBD"/>
</dbReference>
<organism evidence="7 8">
    <name type="scientific">Diaporthe helianthi</name>
    <dbReference type="NCBI Taxonomy" id="158607"/>
    <lineage>
        <taxon>Eukaryota</taxon>
        <taxon>Fungi</taxon>
        <taxon>Dikarya</taxon>
        <taxon>Ascomycota</taxon>
        <taxon>Pezizomycotina</taxon>
        <taxon>Sordariomycetes</taxon>
        <taxon>Sordariomycetidae</taxon>
        <taxon>Diaporthales</taxon>
        <taxon>Diaporthaceae</taxon>
        <taxon>Diaporthe</taxon>
    </lineage>
</organism>
<keyword evidence="2" id="KW-0238">DNA-binding</keyword>
<dbReference type="GO" id="GO:0000981">
    <property type="term" value="F:DNA-binding transcription factor activity, RNA polymerase II-specific"/>
    <property type="evidence" value="ECO:0007669"/>
    <property type="project" value="InterPro"/>
</dbReference>
<dbReference type="AlphaFoldDB" id="A0A2P5HMI7"/>
<evidence type="ECO:0000256" key="2">
    <source>
        <dbReference type="ARBA" id="ARBA00023125"/>
    </source>
</evidence>
<feature type="compositionally biased region" description="Basic and acidic residues" evidence="5">
    <location>
        <begin position="234"/>
        <end position="244"/>
    </location>
</feature>
<name>A0A2P5HMI7_DIAHE</name>
<feature type="domain" description="Zn(2)-C6 fungal-type" evidence="6">
    <location>
        <begin position="15"/>
        <end position="45"/>
    </location>
</feature>
<dbReference type="CDD" id="cd00067">
    <property type="entry name" value="GAL4"/>
    <property type="match status" value="1"/>
</dbReference>
<dbReference type="Gene3D" id="4.10.240.10">
    <property type="entry name" value="Zn(2)-C6 fungal-type DNA-binding domain"/>
    <property type="match status" value="1"/>
</dbReference>
<dbReference type="InterPro" id="IPR050675">
    <property type="entry name" value="OAF3"/>
</dbReference>
<evidence type="ECO:0000313" key="7">
    <source>
        <dbReference type="EMBL" id="POS71437.1"/>
    </source>
</evidence>
<evidence type="ECO:0000259" key="6">
    <source>
        <dbReference type="PROSITE" id="PS50048"/>
    </source>
</evidence>
<dbReference type="PANTHER" id="PTHR31069:SF31">
    <property type="entry name" value="MONODICTYPHENONE CLUSTER TRANSCRIPTION FACTOR-RELATED"/>
    <property type="match status" value="1"/>
</dbReference>
<feature type="compositionally biased region" description="Low complexity" evidence="5">
    <location>
        <begin position="203"/>
        <end position="233"/>
    </location>
</feature>
<evidence type="ECO:0000256" key="3">
    <source>
        <dbReference type="ARBA" id="ARBA00023163"/>
    </source>
</evidence>
<keyword evidence="1" id="KW-0805">Transcription regulation</keyword>
<protein>
    <recommendedName>
        <fullName evidence="6">Zn(2)-C6 fungal-type domain-containing protein</fullName>
    </recommendedName>
</protein>
<feature type="region of interest" description="Disordered" evidence="5">
    <location>
        <begin position="178"/>
        <end position="263"/>
    </location>
</feature>
<evidence type="ECO:0000256" key="5">
    <source>
        <dbReference type="SAM" id="MobiDB-lite"/>
    </source>
</evidence>
<accession>A0A2P5HMI7</accession>
<feature type="compositionally biased region" description="Polar residues" evidence="5">
    <location>
        <begin position="374"/>
        <end position="389"/>
    </location>
</feature>
<comment type="caution">
    <text evidence="7">The sequence shown here is derived from an EMBL/GenBank/DDBJ whole genome shotgun (WGS) entry which is preliminary data.</text>
</comment>
<feature type="compositionally biased region" description="Low complexity" evidence="5">
    <location>
        <begin position="353"/>
        <end position="367"/>
    </location>
</feature>
<keyword evidence="4" id="KW-0539">Nucleus</keyword>
<gene>
    <name evidence="7" type="ORF">DHEL01_v210166</name>
</gene>
<feature type="region of interest" description="Disordered" evidence="5">
    <location>
        <begin position="54"/>
        <end position="93"/>
    </location>
</feature>
<dbReference type="InParanoid" id="A0A2P5HMI7"/>
<dbReference type="EMBL" id="MAVT02001266">
    <property type="protein sequence ID" value="POS71437.1"/>
    <property type="molecule type" value="Genomic_DNA"/>
</dbReference>
<dbReference type="SMART" id="SM00066">
    <property type="entry name" value="GAL4"/>
    <property type="match status" value="1"/>
</dbReference>
<dbReference type="OrthoDB" id="2328572at2759"/>
<feature type="compositionally biased region" description="Low complexity" evidence="5">
    <location>
        <begin position="184"/>
        <end position="194"/>
    </location>
</feature>
<dbReference type="SUPFAM" id="SSF81995">
    <property type="entry name" value="beta-sandwich domain of Sec23/24"/>
    <property type="match status" value="1"/>
</dbReference>
<evidence type="ECO:0000256" key="4">
    <source>
        <dbReference type="ARBA" id="ARBA00023242"/>
    </source>
</evidence>
<dbReference type="GO" id="GO:0008270">
    <property type="term" value="F:zinc ion binding"/>
    <property type="evidence" value="ECO:0007669"/>
    <property type="project" value="InterPro"/>
</dbReference>
<dbReference type="PRINTS" id="PR00755">
    <property type="entry name" value="AFLATOXINBRP"/>
</dbReference>
<dbReference type="PROSITE" id="PS50048">
    <property type="entry name" value="ZN2_CY6_FUNGAL_2"/>
    <property type="match status" value="1"/>
</dbReference>
<sequence>MDGPGDRAPVKLRASCNACNESKVRCSQTKPTCDRCKNTGRPCVFGLSRRSHKDAPRIMSSSRLASSSSSSSGTGTGTINSLGAGAHPSPRGRTRMEILDDFNLFAQHPAAASMAPNSQGSGSVLMPRSADGLAGFDVAALWGFGSSDPMDFLSASSLSGGLHVDPCLNSPSLAGGSWGSVDDAVSPLASQSPQAPVPPNNPPQQQQQQQQQQQSRSNRLPPRQQQQQQMLQRPQDERVHVPPHDHHHQHQGQQHTRDSSSGSEDSACACISLVIPELARKSHTARIRVAGRPVSFDVELLQLKQAILACEASMVCQSHPSDPTVIMITGLLIGDIVEGFKTLLGGSTPAANSGTSPSSCSTSWSVSDEADLSRPTTTGNDGQANNASEPTPPARGSAWNDHKVVSPATTRVRPGPSGGGGGGMSSMAAGGEPRLSWGVLQLEDDDEAELRHRLCQLYFRRLRGLLRNFEQAVRQFREAQGVAGSSTTTFLMACDYLRMWLEQKVEAVKELFNDADRDES</sequence>
<dbReference type="PANTHER" id="PTHR31069">
    <property type="entry name" value="OLEATE-ACTIVATED TRANSCRIPTION FACTOR 1-RELATED"/>
    <property type="match status" value="1"/>
</dbReference>
<dbReference type="Pfam" id="PF00172">
    <property type="entry name" value="Zn_clus"/>
    <property type="match status" value="1"/>
</dbReference>
<reference evidence="7" key="1">
    <citation type="submission" date="2017-09" db="EMBL/GenBank/DDBJ databases">
        <title>Polyketide synthases of a Diaporthe helianthi virulent isolate.</title>
        <authorList>
            <person name="Baroncelli R."/>
        </authorList>
    </citation>
    <scope>NUCLEOTIDE SEQUENCE [LARGE SCALE GENOMIC DNA]</scope>
    <source>
        <strain evidence="7">7/96</strain>
    </source>
</reference>
<dbReference type="Proteomes" id="UP000094444">
    <property type="component" value="Unassembled WGS sequence"/>
</dbReference>
<keyword evidence="3" id="KW-0804">Transcription</keyword>
<dbReference type="SUPFAM" id="SSF57701">
    <property type="entry name" value="Zn2/Cys6 DNA-binding domain"/>
    <property type="match status" value="1"/>
</dbReference>
<keyword evidence="8" id="KW-1185">Reference proteome</keyword>
<dbReference type="GO" id="GO:0003677">
    <property type="term" value="F:DNA binding"/>
    <property type="evidence" value="ECO:0007669"/>
    <property type="project" value="UniProtKB-KW"/>
</dbReference>
<feature type="compositionally biased region" description="Low complexity" evidence="5">
    <location>
        <begin position="60"/>
        <end position="81"/>
    </location>
</feature>
<feature type="region of interest" description="Disordered" evidence="5">
    <location>
        <begin position="348"/>
        <end position="430"/>
    </location>
</feature>
<proteinExistence type="predicted"/>
<dbReference type="InterPro" id="IPR036864">
    <property type="entry name" value="Zn2-C6_fun-type_DNA-bd_sf"/>
</dbReference>